<dbReference type="RefSeq" id="WP_006952009.1">
    <property type="nucleotide sequence ID" value="NZ_JH594521.1"/>
</dbReference>
<gene>
    <name evidence="2" type="ORF">HMPREF9140_00885</name>
</gene>
<dbReference type="AlphaFoldDB" id="H1Q1U7"/>
<dbReference type="PATRIC" id="fig|883158.3.peg.891"/>
<proteinExistence type="predicted"/>
<keyword evidence="3" id="KW-1185">Reference proteome</keyword>
<sequence length="156" mass="17788">MDYKYIEQLLERYWHCETSLQEEKILRTFFSQKNVPVGLVSYKDLFIYEHSEKDTVKLNDDFDKKILSIINEKPVKACIITIHQRFMPLFKAAAIVAIILTLGNAIQNAFTENTTQNVSNTARINKTQEGPSVAKADSTKTDSLQHNTPAEAPIIK</sequence>
<dbReference type="HOGENOM" id="CLU_133233_0_0_10"/>
<evidence type="ECO:0000313" key="2">
    <source>
        <dbReference type="EMBL" id="EHO71567.1"/>
    </source>
</evidence>
<evidence type="ECO:0008006" key="4">
    <source>
        <dbReference type="Google" id="ProtNLM"/>
    </source>
</evidence>
<evidence type="ECO:0000256" key="1">
    <source>
        <dbReference type="SAM" id="MobiDB-lite"/>
    </source>
</evidence>
<dbReference type="eggNOG" id="COG1413">
    <property type="taxonomic scope" value="Bacteria"/>
</dbReference>
<comment type="caution">
    <text evidence="2">The sequence shown here is derived from an EMBL/GenBank/DDBJ whole genome shotgun (WGS) entry which is preliminary data.</text>
</comment>
<feature type="compositionally biased region" description="Polar residues" evidence="1">
    <location>
        <begin position="120"/>
        <end position="130"/>
    </location>
</feature>
<dbReference type="Proteomes" id="UP000016023">
    <property type="component" value="Unassembled WGS sequence"/>
</dbReference>
<dbReference type="STRING" id="883158.HMPREF9140_00885"/>
<name>H1Q1U7_9BACT</name>
<feature type="region of interest" description="Disordered" evidence="1">
    <location>
        <begin position="120"/>
        <end position="156"/>
    </location>
</feature>
<protein>
    <recommendedName>
        <fullName evidence="4">Pyruvate ferredoxin oxidoreductase</fullName>
    </recommendedName>
</protein>
<reference evidence="2 3" key="1">
    <citation type="submission" date="2011-12" db="EMBL/GenBank/DDBJ databases">
        <title>The Genome Sequence of Prevotella micans F0438.</title>
        <authorList>
            <consortium name="The Broad Institute Genome Sequencing Platform"/>
            <person name="Earl A."/>
            <person name="Ward D."/>
            <person name="Feldgarden M."/>
            <person name="Gevers D."/>
            <person name="Izard J."/>
            <person name="Baranova O.V."/>
            <person name="Blanton J.M."/>
            <person name="Wade W.G."/>
            <person name="Dewhirst F.E."/>
            <person name="Young S.K."/>
            <person name="Zeng Q."/>
            <person name="Gargeya S."/>
            <person name="Fitzgerald M."/>
            <person name="Haas B."/>
            <person name="Abouelleil A."/>
            <person name="Alvarado L."/>
            <person name="Arachchi H.M."/>
            <person name="Berlin A."/>
            <person name="Chapman S.B."/>
            <person name="Gearin G."/>
            <person name="Goldberg J."/>
            <person name="Griggs A."/>
            <person name="Gujja S."/>
            <person name="Hansen M."/>
            <person name="Heiman D."/>
            <person name="Howarth C."/>
            <person name="Larimer J."/>
            <person name="Lui A."/>
            <person name="MacDonald P.J.P."/>
            <person name="McCowen C."/>
            <person name="Montmayeur A."/>
            <person name="Murphy C."/>
            <person name="Neiman D."/>
            <person name="Pearson M."/>
            <person name="Priest M."/>
            <person name="Roberts A."/>
            <person name="Saif S."/>
            <person name="Shea T."/>
            <person name="Sisk P."/>
            <person name="Stolte C."/>
            <person name="Sykes S."/>
            <person name="Wortman J."/>
            <person name="Nusbaum C."/>
            <person name="Birren B."/>
        </authorList>
    </citation>
    <scope>NUCLEOTIDE SEQUENCE [LARGE SCALE GENOMIC DNA]</scope>
    <source>
        <strain evidence="2 3">F0438</strain>
    </source>
</reference>
<evidence type="ECO:0000313" key="3">
    <source>
        <dbReference type="Proteomes" id="UP000016023"/>
    </source>
</evidence>
<dbReference type="EMBL" id="AGWK01000027">
    <property type="protein sequence ID" value="EHO71567.1"/>
    <property type="molecule type" value="Genomic_DNA"/>
</dbReference>
<accession>H1Q1U7</accession>
<organism evidence="2 3">
    <name type="scientific">Prevotella micans F0438</name>
    <dbReference type="NCBI Taxonomy" id="883158"/>
    <lineage>
        <taxon>Bacteria</taxon>
        <taxon>Pseudomonadati</taxon>
        <taxon>Bacteroidota</taxon>
        <taxon>Bacteroidia</taxon>
        <taxon>Bacteroidales</taxon>
        <taxon>Prevotellaceae</taxon>
        <taxon>Prevotella</taxon>
    </lineage>
</organism>